<accession>A0AAV4UW64</accession>
<gene>
    <name evidence="1" type="ORF">CEXT_448591</name>
</gene>
<proteinExistence type="predicted"/>
<evidence type="ECO:0000313" key="2">
    <source>
        <dbReference type="Proteomes" id="UP001054945"/>
    </source>
</evidence>
<name>A0AAV4UW64_CAEEX</name>
<evidence type="ECO:0000313" key="1">
    <source>
        <dbReference type="EMBL" id="GIY62147.1"/>
    </source>
</evidence>
<reference evidence="1 2" key="1">
    <citation type="submission" date="2021-06" db="EMBL/GenBank/DDBJ databases">
        <title>Caerostris extrusa draft genome.</title>
        <authorList>
            <person name="Kono N."/>
            <person name="Arakawa K."/>
        </authorList>
    </citation>
    <scope>NUCLEOTIDE SEQUENCE [LARGE SCALE GENOMIC DNA]</scope>
</reference>
<organism evidence="1 2">
    <name type="scientific">Caerostris extrusa</name>
    <name type="common">Bark spider</name>
    <name type="synonym">Caerostris bankana</name>
    <dbReference type="NCBI Taxonomy" id="172846"/>
    <lineage>
        <taxon>Eukaryota</taxon>
        <taxon>Metazoa</taxon>
        <taxon>Ecdysozoa</taxon>
        <taxon>Arthropoda</taxon>
        <taxon>Chelicerata</taxon>
        <taxon>Arachnida</taxon>
        <taxon>Araneae</taxon>
        <taxon>Araneomorphae</taxon>
        <taxon>Entelegynae</taxon>
        <taxon>Araneoidea</taxon>
        <taxon>Araneidae</taxon>
        <taxon>Caerostris</taxon>
    </lineage>
</organism>
<protein>
    <submittedName>
        <fullName evidence="1">Uncharacterized protein</fullName>
    </submittedName>
</protein>
<dbReference type="AlphaFoldDB" id="A0AAV4UW64"/>
<comment type="caution">
    <text evidence="1">The sequence shown here is derived from an EMBL/GenBank/DDBJ whole genome shotgun (WGS) entry which is preliminary data.</text>
</comment>
<keyword evidence="2" id="KW-1185">Reference proteome</keyword>
<dbReference type="EMBL" id="BPLR01013587">
    <property type="protein sequence ID" value="GIY62147.1"/>
    <property type="molecule type" value="Genomic_DNA"/>
</dbReference>
<sequence>MITQRMAIEENDLSFSKHTTALQTIKAVSLRTPTTTTRLSPFAKVWLVCQVVIKVSFPVEVNLDSIKHRRDFISKFLSVYAERRHKAFLQTNCLS</sequence>
<dbReference type="Proteomes" id="UP001054945">
    <property type="component" value="Unassembled WGS sequence"/>
</dbReference>